<sequence>MLIAENHQQQLVRAETARRSQNYHCPQCHAPVILKRGTTMIAHFAHQPSFDCASFSEGETAEHLQGKRQLAAWFARSGYRVQLEAPLPALHQRPDVLVFGVNQQPLAIEFQCAPLSVQRLAARTTGYREHGYRVWWLLGHPYAKGVTRHGKAIKFLQFAQNWGYYIPIWDVTCGRLTLHYQLANVDFKPLRSRQIQFTSQVAVQRVWCWQPSAHVIVSPVTANSEAAIMAGRLGANHQLRQLQLECYQHGGSLQQLPAWVWSTQVRPPLLRGSGFVWQLAIFFKLRRCPVRMSSSQLRTLLMTTLRPLLAANACLWPPACHSDQLIDGVIKTLVAFDVIRWATDSWQLRPVQVAWKKH</sequence>
<dbReference type="Proteomes" id="UP001589855">
    <property type="component" value="Unassembled WGS sequence"/>
</dbReference>
<gene>
    <name evidence="3" type="ORF">ACFFGS_03085</name>
</gene>
<dbReference type="InterPro" id="IPR057253">
    <property type="entry name" value="CoiA-like_N"/>
</dbReference>
<organism evidence="3 4">
    <name type="scientific">Lactiplantibacillus plajomi</name>
    <dbReference type="NCBI Taxonomy" id="1457217"/>
    <lineage>
        <taxon>Bacteria</taxon>
        <taxon>Bacillati</taxon>
        <taxon>Bacillota</taxon>
        <taxon>Bacilli</taxon>
        <taxon>Lactobacillales</taxon>
        <taxon>Lactobacillaceae</taxon>
        <taxon>Lactiplantibacillus</taxon>
    </lineage>
</organism>
<evidence type="ECO:0000259" key="2">
    <source>
        <dbReference type="Pfam" id="PF25164"/>
    </source>
</evidence>
<dbReference type="PIRSF" id="PIRSF007487">
    <property type="entry name" value="Competence-induced_CoiA_bac"/>
    <property type="match status" value="1"/>
</dbReference>
<dbReference type="InterPro" id="IPR021176">
    <property type="entry name" value="Competence-induced_CoiA"/>
</dbReference>
<feature type="domain" description="Competence protein CoiA nuclease-like" evidence="1">
    <location>
        <begin position="59"/>
        <end position="149"/>
    </location>
</feature>
<dbReference type="InterPro" id="IPR010330">
    <property type="entry name" value="CoiA_nuc"/>
</dbReference>
<comment type="caution">
    <text evidence="3">The sequence shown here is derived from an EMBL/GenBank/DDBJ whole genome shotgun (WGS) entry which is preliminary data.</text>
</comment>
<feature type="domain" description="Competence protein CoiA-like N-terminal" evidence="2">
    <location>
        <begin position="13"/>
        <end position="54"/>
    </location>
</feature>
<dbReference type="EMBL" id="JBHLUK010000016">
    <property type="protein sequence ID" value="MFC0423114.1"/>
    <property type="molecule type" value="Genomic_DNA"/>
</dbReference>
<evidence type="ECO:0000313" key="4">
    <source>
        <dbReference type="Proteomes" id="UP001589855"/>
    </source>
</evidence>
<protein>
    <submittedName>
        <fullName evidence="3">Competence protein CoiA</fullName>
    </submittedName>
</protein>
<dbReference type="Pfam" id="PF06054">
    <property type="entry name" value="CoiA_nuc"/>
    <property type="match status" value="1"/>
</dbReference>
<accession>A0ABV6K0W7</accession>
<dbReference type="RefSeq" id="WP_137645349.1">
    <property type="nucleotide sequence ID" value="NZ_BAABRM010000017.1"/>
</dbReference>
<name>A0ABV6K0W7_9LACO</name>
<reference evidence="3 4" key="1">
    <citation type="submission" date="2024-09" db="EMBL/GenBank/DDBJ databases">
        <authorList>
            <person name="Sun Q."/>
            <person name="Mori K."/>
        </authorList>
    </citation>
    <scope>NUCLEOTIDE SEQUENCE [LARGE SCALE GENOMIC DNA]</scope>
    <source>
        <strain evidence="3 4">TBRC 4575</strain>
    </source>
</reference>
<evidence type="ECO:0000313" key="3">
    <source>
        <dbReference type="EMBL" id="MFC0423114.1"/>
    </source>
</evidence>
<dbReference type="Pfam" id="PF25164">
    <property type="entry name" value="CoiA_N"/>
    <property type="match status" value="1"/>
</dbReference>
<proteinExistence type="predicted"/>
<keyword evidence="4" id="KW-1185">Reference proteome</keyword>
<evidence type="ECO:0000259" key="1">
    <source>
        <dbReference type="Pfam" id="PF06054"/>
    </source>
</evidence>